<name>A0A315VWB0_GAMAF</name>
<reference evidence="3 4" key="1">
    <citation type="journal article" date="2018" name="G3 (Bethesda)">
        <title>A High-Quality Reference Genome for the Invasive Mosquitofish Gambusia affinis Using a Chicago Library.</title>
        <authorList>
            <person name="Hoffberg S.L."/>
            <person name="Troendle N.J."/>
            <person name="Glenn T.C."/>
            <person name="Mahmud O."/>
            <person name="Louha S."/>
            <person name="Chalopin D."/>
            <person name="Bennetzen J.L."/>
            <person name="Mauricio R."/>
        </authorList>
    </citation>
    <scope>NUCLEOTIDE SEQUENCE [LARGE SCALE GENOMIC DNA]</scope>
    <source>
        <strain evidence="3">NE01/NJP1002.9</strain>
        <tissue evidence="3">Muscle</tissue>
    </source>
</reference>
<dbReference type="InterPro" id="IPR009003">
    <property type="entry name" value="Peptidase_S1_PA"/>
</dbReference>
<feature type="region of interest" description="Disordered" evidence="1">
    <location>
        <begin position="167"/>
        <end position="193"/>
    </location>
</feature>
<dbReference type="SUPFAM" id="SSF50494">
    <property type="entry name" value="Trypsin-like serine proteases"/>
    <property type="match status" value="1"/>
</dbReference>
<protein>
    <recommendedName>
        <fullName evidence="2">Peptidase S1 domain-containing protein</fullName>
    </recommendedName>
</protein>
<dbReference type="AlphaFoldDB" id="A0A315VWB0"/>
<gene>
    <name evidence="3" type="ORF">CCH79_00000651</name>
</gene>
<dbReference type="Gene3D" id="2.40.10.10">
    <property type="entry name" value="Trypsin-like serine proteases"/>
    <property type="match status" value="1"/>
</dbReference>
<dbReference type="EMBL" id="NHOQ01001156">
    <property type="protein sequence ID" value="PWA26725.1"/>
    <property type="molecule type" value="Genomic_DNA"/>
</dbReference>
<dbReference type="InterPro" id="IPR043504">
    <property type="entry name" value="Peptidase_S1_PA_chymotrypsin"/>
</dbReference>
<dbReference type="InterPro" id="IPR001254">
    <property type="entry name" value="Trypsin_dom"/>
</dbReference>
<dbReference type="GO" id="GO:0004252">
    <property type="term" value="F:serine-type endopeptidase activity"/>
    <property type="evidence" value="ECO:0007669"/>
    <property type="project" value="InterPro"/>
</dbReference>
<evidence type="ECO:0000313" key="3">
    <source>
        <dbReference type="EMBL" id="PWA26725.1"/>
    </source>
</evidence>
<proteinExistence type="predicted"/>
<keyword evidence="4" id="KW-1185">Reference proteome</keyword>
<feature type="domain" description="Peptidase S1" evidence="2">
    <location>
        <begin position="54"/>
        <end position="160"/>
    </location>
</feature>
<accession>A0A315VWB0</accession>
<dbReference type="Pfam" id="PF00089">
    <property type="entry name" value="Trypsin"/>
    <property type="match status" value="1"/>
</dbReference>
<feature type="region of interest" description="Disordered" evidence="1">
    <location>
        <begin position="1"/>
        <end position="20"/>
    </location>
</feature>
<feature type="compositionally biased region" description="Basic and acidic residues" evidence="1">
    <location>
        <begin position="316"/>
        <end position="325"/>
    </location>
</feature>
<evidence type="ECO:0000256" key="1">
    <source>
        <dbReference type="SAM" id="MobiDB-lite"/>
    </source>
</evidence>
<evidence type="ECO:0000313" key="4">
    <source>
        <dbReference type="Proteomes" id="UP000250572"/>
    </source>
</evidence>
<dbReference type="GO" id="GO:0006508">
    <property type="term" value="P:proteolysis"/>
    <property type="evidence" value="ECO:0007669"/>
    <property type="project" value="InterPro"/>
</dbReference>
<feature type="region of interest" description="Disordered" evidence="1">
    <location>
        <begin position="307"/>
        <end position="331"/>
    </location>
</feature>
<organism evidence="3 4">
    <name type="scientific">Gambusia affinis</name>
    <name type="common">Western mosquitofish</name>
    <name type="synonym">Heterandria affinis</name>
    <dbReference type="NCBI Taxonomy" id="33528"/>
    <lineage>
        <taxon>Eukaryota</taxon>
        <taxon>Metazoa</taxon>
        <taxon>Chordata</taxon>
        <taxon>Craniata</taxon>
        <taxon>Vertebrata</taxon>
        <taxon>Euteleostomi</taxon>
        <taxon>Actinopterygii</taxon>
        <taxon>Neopterygii</taxon>
        <taxon>Teleostei</taxon>
        <taxon>Neoteleostei</taxon>
        <taxon>Acanthomorphata</taxon>
        <taxon>Ovalentaria</taxon>
        <taxon>Atherinomorphae</taxon>
        <taxon>Cyprinodontiformes</taxon>
        <taxon>Poeciliidae</taxon>
        <taxon>Poeciliinae</taxon>
        <taxon>Gambusia</taxon>
    </lineage>
</organism>
<sequence length="414" mass="45503">MEEARDSAAHRCPIAMETGRQQDNGWTGFVRGVQVGNVGEREPSGRGGGLGTKVQFAGLGATQVGFLDKRIRNSPDDLQCAEFKIAKHAKLEKTLAKDKSFDHSYQKWYSVKSPNTDTAHGDSGGGLVFKNRLYGILSVGGDASYAFTKPSGFTDVCAYKHREGHKATSPCEKSSRDSGLFTPALRVPPPPPTRSCRRPFLRANLAGVKASCVFVPAAARTAERHRRSGAGIRLQERGISCRRPVGLSQRTLFTRALTERRSLTGWRPQQRTGCRPGSTDCCCTHTRKLSSVSSEVFISFPSVVLDAAPPQAPSPDPERQRREADSPCEDDHEVHYIPAVAEVRAFVKREAQGDDLNGRLETEYSNKVRLCVVLEANGEEEELKEQHEEVFLKIFFTVLKSSVGEFSTTESDSS</sequence>
<evidence type="ECO:0000259" key="2">
    <source>
        <dbReference type="Pfam" id="PF00089"/>
    </source>
</evidence>
<dbReference type="Proteomes" id="UP000250572">
    <property type="component" value="Unassembled WGS sequence"/>
</dbReference>
<comment type="caution">
    <text evidence="3">The sequence shown here is derived from an EMBL/GenBank/DDBJ whole genome shotgun (WGS) entry which is preliminary data.</text>
</comment>